<reference evidence="2 3" key="1">
    <citation type="journal article" date="2016" name="Syst. Appl. Microbiol.">
        <title>Pararhizobium polonicum sp. nov. isolated from tumors on stone fruit rootstocks.</title>
        <authorList>
            <person name="Pulawska J."/>
            <person name="Kuzmanovic N."/>
            <person name="Willems A."/>
            <person name="Pothier J.F."/>
        </authorList>
    </citation>
    <scope>NUCLEOTIDE SEQUENCE [LARGE SCALE GENOMIC DNA]</scope>
    <source>
        <strain evidence="2 3">F5.1</strain>
    </source>
</reference>
<evidence type="ECO:0000256" key="1">
    <source>
        <dbReference type="SAM" id="Phobius"/>
    </source>
</evidence>
<keyword evidence="1" id="KW-0472">Membrane</keyword>
<dbReference type="Proteomes" id="UP000093111">
    <property type="component" value="Unassembled WGS sequence"/>
</dbReference>
<dbReference type="RefSeq" id="WP_068954906.1">
    <property type="nucleotide sequence ID" value="NZ_LGLV01000008.1"/>
</dbReference>
<gene>
    <name evidence="2" type="ORF">ADU59_13950</name>
</gene>
<evidence type="ECO:0000313" key="2">
    <source>
        <dbReference type="EMBL" id="OBZ95088.1"/>
    </source>
</evidence>
<dbReference type="AlphaFoldDB" id="A0A1C7P1H8"/>
<keyword evidence="1" id="KW-1133">Transmembrane helix</keyword>
<name>A0A1C7P1H8_9HYPH</name>
<keyword evidence="3" id="KW-1185">Reference proteome</keyword>
<proteinExistence type="predicted"/>
<evidence type="ECO:0000313" key="3">
    <source>
        <dbReference type="Proteomes" id="UP000093111"/>
    </source>
</evidence>
<protein>
    <submittedName>
        <fullName evidence="2">Membrane protein</fullName>
    </submittedName>
</protein>
<keyword evidence="1" id="KW-0812">Transmembrane</keyword>
<dbReference type="EMBL" id="LGLV01000008">
    <property type="protein sequence ID" value="OBZ95088.1"/>
    <property type="molecule type" value="Genomic_DNA"/>
</dbReference>
<comment type="caution">
    <text evidence="2">The sequence shown here is derived from an EMBL/GenBank/DDBJ whole genome shotgun (WGS) entry which is preliminary data.</text>
</comment>
<organism evidence="2 3">
    <name type="scientific">Pararhizobium polonicum</name>
    <dbReference type="NCBI Taxonomy" id="1612624"/>
    <lineage>
        <taxon>Bacteria</taxon>
        <taxon>Pseudomonadati</taxon>
        <taxon>Pseudomonadota</taxon>
        <taxon>Alphaproteobacteria</taxon>
        <taxon>Hyphomicrobiales</taxon>
        <taxon>Rhizobiaceae</taxon>
        <taxon>Rhizobium/Agrobacterium group</taxon>
        <taxon>Pararhizobium</taxon>
    </lineage>
</organism>
<dbReference type="OrthoDB" id="7257484at2"/>
<dbReference type="STRING" id="1612624.ADU59_13950"/>
<dbReference type="PATRIC" id="fig|1612624.7.peg.4700"/>
<feature type="transmembrane region" description="Helical" evidence="1">
    <location>
        <begin position="121"/>
        <end position="146"/>
    </location>
</feature>
<sequence>MTESIHRRMVLHFPGFERMDAQAHHRRFERAIHQTSKIWDFVADIGSARQEGPASSFTVLSEGANWQTLNSIYIFDHNVLVEKFAGRPVIRRIMSGYHSAVRIVLQGGLAGYFRHAWRFGLFFLFPFLLMGIALATGLTLATLPWWLSLHPWHYLWSLPLAWASFQFVFRPFSERFHTLHLFSDWELAVAAGSLDDPFLARWLEDCADTALKALDEEADEYVISSHSMGSTLATHVLGMVLEKNPQALAGRRIVFVTLGGAILQCALLKPATRLRQRVGAIARAPEVSWLEVQCLTDAIHFYKSRVVAVSGYPDAPQAELLFIRVKHLLSPEHYRKIRRDLLRVHRQYVLPADLRSPFDFTFQTTGPFPANQVSDFSKRDVGGLAARPLAVSHGE</sequence>
<accession>A0A1C7P1H8</accession>